<gene>
    <name evidence="2" type="ORF">BFW38_06360</name>
</gene>
<evidence type="ECO:0000313" key="3">
    <source>
        <dbReference type="Proteomes" id="UP000094291"/>
    </source>
</evidence>
<reference evidence="2 3" key="1">
    <citation type="submission" date="2016-08" db="EMBL/GenBank/DDBJ databases">
        <authorList>
            <person name="Seilhamer J.J."/>
        </authorList>
    </citation>
    <scope>NUCLEOTIDE SEQUENCE [LARGE SCALE GENOMIC DNA]</scope>
    <source>
        <strain evidence="2 3">PH27A</strain>
    </source>
</reference>
<keyword evidence="1" id="KW-1133">Transmembrane helix</keyword>
<keyword evidence="1" id="KW-0472">Membrane</keyword>
<protein>
    <submittedName>
        <fullName evidence="2">Uncharacterized protein</fullName>
    </submittedName>
</protein>
<dbReference type="Proteomes" id="UP000094291">
    <property type="component" value="Unassembled WGS sequence"/>
</dbReference>
<dbReference type="AlphaFoldDB" id="A0A1E2VEG7"/>
<keyword evidence="3" id="KW-1185">Reference proteome</keyword>
<evidence type="ECO:0000313" key="2">
    <source>
        <dbReference type="EMBL" id="ODC05246.1"/>
    </source>
</evidence>
<dbReference type="EMBL" id="MDTQ01000001">
    <property type="protein sequence ID" value="ODC05246.1"/>
    <property type="molecule type" value="Genomic_DNA"/>
</dbReference>
<dbReference type="OrthoDB" id="5796753at2"/>
<name>A0A1E2VEG7_9GAMM</name>
<proteinExistence type="predicted"/>
<accession>A0A1E2VEG7</accession>
<sequence>MMLNQKSRTTSFVLTFLFGPLGLLYASWPAAIILGVIAFVTAVTLVGPAICWVLGMIIGDSATRKHNRGIEEFKALMSQGKDK</sequence>
<feature type="transmembrane region" description="Helical" evidence="1">
    <location>
        <begin position="36"/>
        <end position="58"/>
    </location>
</feature>
<keyword evidence="1" id="KW-0812">Transmembrane</keyword>
<evidence type="ECO:0000256" key="1">
    <source>
        <dbReference type="SAM" id="Phobius"/>
    </source>
</evidence>
<comment type="caution">
    <text evidence="2">The sequence shown here is derived from an EMBL/GenBank/DDBJ whole genome shotgun (WGS) entry which is preliminary data.</text>
</comment>
<organism evidence="2 3">
    <name type="scientific">Terasakiispira papahanaumokuakeensis</name>
    <dbReference type="NCBI Taxonomy" id="197479"/>
    <lineage>
        <taxon>Bacteria</taxon>
        <taxon>Pseudomonadati</taxon>
        <taxon>Pseudomonadota</taxon>
        <taxon>Gammaproteobacteria</taxon>
        <taxon>Oceanospirillales</taxon>
        <taxon>Terasakiispira</taxon>
    </lineage>
</organism>
<dbReference type="STRING" id="197479.BFW38_06360"/>